<evidence type="ECO:0000313" key="5">
    <source>
        <dbReference type="Proteomes" id="UP001152562"/>
    </source>
</evidence>
<feature type="repeat" description="WD" evidence="3">
    <location>
        <begin position="167"/>
        <end position="209"/>
    </location>
</feature>
<evidence type="ECO:0000313" key="4">
    <source>
        <dbReference type="EMBL" id="CAH4032110.1"/>
    </source>
</evidence>
<dbReference type="Proteomes" id="UP001152562">
    <property type="component" value="Unassembled WGS sequence"/>
</dbReference>
<dbReference type="OrthoDB" id="10260946at2759"/>
<organism evidence="4 5">
    <name type="scientific">Pieris brassicae</name>
    <name type="common">White butterfly</name>
    <name type="synonym">Large white butterfly</name>
    <dbReference type="NCBI Taxonomy" id="7116"/>
    <lineage>
        <taxon>Eukaryota</taxon>
        <taxon>Metazoa</taxon>
        <taxon>Ecdysozoa</taxon>
        <taxon>Arthropoda</taxon>
        <taxon>Hexapoda</taxon>
        <taxon>Insecta</taxon>
        <taxon>Pterygota</taxon>
        <taxon>Neoptera</taxon>
        <taxon>Endopterygota</taxon>
        <taxon>Lepidoptera</taxon>
        <taxon>Glossata</taxon>
        <taxon>Ditrysia</taxon>
        <taxon>Papilionoidea</taxon>
        <taxon>Pieridae</taxon>
        <taxon>Pierinae</taxon>
        <taxon>Pieris</taxon>
    </lineage>
</organism>
<accession>A0A9P0TH15</accession>
<dbReference type="EMBL" id="CALOZG010000027">
    <property type="protein sequence ID" value="CAH4032110.1"/>
    <property type="molecule type" value="Genomic_DNA"/>
</dbReference>
<dbReference type="Gene3D" id="2.130.10.10">
    <property type="entry name" value="YVTN repeat-like/Quinoprotein amine dehydrogenase"/>
    <property type="match status" value="1"/>
</dbReference>
<dbReference type="Pfam" id="PF00400">
    <property type="entry name" value="WD40"/>
    <property type="match status" value="2"/>
</dbReference>
<dbReference type="InterPro" id="IPR052139">
    <property type="entry name" value="Methylosome_Comp_WDR77"/>
</dbReference>
<protein>
    <submittedName>
        <fullName evidence="4">Uncharacterized protein</fullName>
    </submittedName>
</protein>
<dbReference type="InterPro" id="IPR001680">
    <property type="entry name" value="WD40_rpt"/>
</dbReference>
<dbReference type="PROSITE" id="PS50082">
    <property type="entry name" value="WD_REPEATS_2"/>
    <property type="match status" value="2"/>
</dbReference>
<dbReference type="AlphaFoldDB" id="A0A9P0TH15"/>
<reference evidence="4" key="1">
    <citation type="submission" date="2022-05" db="EMBL/GenBank/DDBJ databases">
        <authorList>
            <person name="Okamura Y."/>
        </authorList>
    </citation>
    <scope>NUCLEOTIDE SEQUENCE</scope>
</reference>
<comment type="subcellular location">
    <subcellularLocation>
        <location evidence="1">Cytoplasm</location>
    </subcellularLocation>
</comment>
<evidence type="ECO:0000256" key="2">
    <source>
        <dbReference type="ARBA" id="ARBA00022490"/>
    </source>
</evidence>
<keyword evidence="3" id="KW-0853">WD repeat</keyword>
<sequence length="330" mass="37122">MEPSNRLIPPHLNAETYRMETSGTYTHAYLDFVRVHKDGHILVGCSELTGRYWNGGACILPNDKESDFQKTNFKRDINLASTTADGCFSGSSDKVILCEDTGAISIWSKSEDAWSTWKEDLSVAEHDGPALVIECLDSDRLYVSAGGDGNVKVWDIRDNMICLRNYNSAHSMQVNTIGVKPMSQKHFVTGSLDGFISLWDEHTNKPVYDVVENNCGIRCLLWIEENKLIFGDESGQLSLIDLRDSKHAIKLHEFPAPIHRIAFNPRSSNIAVCCDNQILSVFHTDDDKLNLVYERKAHQDCIRGLAWDESEPNALHTVGWDGELKKHIVN</sequence>
<dbReference type="GO" id="GO:0007309">
    <property type="term" value="P:oocyte axis specification"/>
    <property type="evidence" value="ECO:0007669"/>
    <property type="project" value="TreeGrafter"/>
</dbReference>
<comment type="caution">
    <text evidence="4">The sequence shown here is derived from an EMBL/GenBank/DDBJ whole genome shotgun (WGS) entry which is preliminary data.</text>
</comment>
<feature type="repeat" description="WD" evidence="3">
    <location>
        <begin position="123"/>
        <end position="157"/>
    </location>
</feature>
<keyword evidence="5" id="KW-1185">Reference proteome</keyword>
<gene>
    <name evidence="4" type="ORF">PIBRA_LOCUS8536</name>
</gene>
<dbReference type="SUPFAM" id="SSF50978">
    <property type="entry name" value="WD40 repeat-like"/>
    <property type="match status" value="1"/>
</dbReference>
<proteinExistence type="predicted"/>
<dbReference type="PANTHER" id="PTHR46853:SF1">
    <property type="entry name" value="METHYLOSOME PROTEIN 50"/>
    <property type="match status" value="1"/>
</dbReference>
<dbReference type="InterPro" id="IPR036322">
    <property type="entry name" value="WD40_repeat_dom_sf"/>
</dbReference>
<evidence type="ECO:0000256" key="1">
    <source>
        <dbReference type="ARBA" id="ARBA00004496"/>
    </source>
</evidence>
<dbReference type="PANTHER" id="PTHR46853">
    <property type="entry name" value="METHYLOSOME PROTEIN 50"/>
    <property type="match status" value="1"/>
</dbReference>
<dbReference type="GO" id="GO:0034709">
    <property type="term" value="C:methylosome"/>
    <property type="evidence" value="ECO:0007669"/>
    <property type="project" value="TreeGrafter"/>
</dbReference>
<keyword evidence="2" id="KW-0963">Cytoplasm</keyword>
<evidence type="ECO:0000256" key="3">
    <source>
        <dbReference type="PROSITE-ProRule" id="PRU00221"/>
    </source>
</evidence>
<dbReference type="InterPro" id="IPR015943">
    <property type="entry name" value="WD40/YVTN_repeat-like_dom_sf"/>
</dbReference>
<dbReference type="SMART" id="SM00320">
    <property type="entry name" value="WD40"/>
    <property type="match status" value="5"/>
</dbReference>
<name>A0A9P0TH15_PIEBR</name>